<evidence type="ECO:0000313" key="1">
    <source>
        <dbReference type="EMBL" id="GIY28049.1"/>
    </source>
</evidence>
<proteinExistence type="predicted"/>
<dbReference type="Proteomes" id="UP001054945">
    <property type="component" value="Unassembled WGS sequence"/>
</dbReference>
<accession>A0AAV4S3Z7</accession>
<gene>
    <name evidence="1" type="ORF">CEXT_695211</name>
</gene>
<name>A0AAV4S3Z7_CAEEX</name>
<dbReference type="AlphaFoldDB" id="A0AAV4S3Z7"/>
<reference evidence="1 2" key="1">
    <citation type="submission" date="2021-06" db="EMBL/GenBank/DDBJ databases">
        <title>Caerostris extrusa draft genome.</title>
        <authorList>
            <person name="Kono N."/>
            <person name="Arakawa K."/>
        </authorList>
    </citation>
    <scope>NUCLEOTIDE SEQUENCE [LARGE SCALE GENOMIC DNA]</scope>
</reference>
<evidence type="ECO:0000313" key="2">
    <source>
        <dbReference type="Proteomes" id="UP001054945"/>
    </source>
</evidence>
<sequence length="83" mass="9617">MALHGSRLKKYGDYRFFFRVTNSEILQSDESRSTLSLQGVYKIGVKILVHIHFISDQDSCPLEKSSGHLSFVNENVVLHNWYE</sequence>
<protein>
    <submittedName>
        <fullName evidence="1">Uncharacterized protein</fullName>
    </submittedName>
</protein>
<dbReference type="EMBL" id="BPLR01008899">
    <property type="protein sequence ID" value="GIY28049.1"/>
    <property type="molecule type" value="Genomic_DNA"/>
</dbReference>
<keyword evidence="2" id="KW-1185">Reference proteome</keyword>
<comment type="caution">
    <text evidence="1">The sequence shown here is derived from an EMBL/GenBank/DDBJ whole genome shotgun (WGS) entry which is preliminary data.</text>
</comment>
<organism evidence="1 2">
    <name type="scientific">Caerostris extrusa</name>
    <name type="common">Bark spider</name>
    <name type="synonym">Caerostris bankana</name>
    <dbReference type="NCBI Taxonomy" id="172846"/>
    <lineage>
        <taxon>Eukaryota</taxon>
        <taxon>Metazoa</taxon>
        <taxon>Ecdysozoa</taxon>
        <taxon>Arthropoda</taxon>
        <taxon>Chelicerata</taxon>
        <taxon>Arachnida</taxon>
        <taxon>Araneae</taxon>
        <taxon>Araneomorphae</taxon>
        <taxon>Entelegynae</taxon>
        <taxon>Araneoidea</taxon>
        <taxon>Araneidae</taxon>
        <taxon>Caerostris</taxon>
    </lineage>
</organism>